<feature type="compositionally biased region" description="Low complexity" evidence="5">
    <location>
        <begin position="2908"/>
        <end position="2918"/>
    </location>
</feature>
<dbReference type="Pfam" id="PF00550">
    <property type="entry name" value="PP-binding"/>
    <property type="match status" value="3"/>
</dbReference>
<dbReference type="FunFam" id="3.30.559.10:FF:000012">
    <property type="entry name" value="Non-ribosomal peptide synthetase"/>
    <property type="match status" value="1"/>
</dbReference>
<dbReference type="NCBIfam" id="TIGR01733">
    <property type="entry name" value="AA-adenyl-dom"/>
    <property type="match status" value="2"/>
</dbReference>
<dbReference type="InterPro" id="IPR029058">
    <property type="entry name" value="AB_hydrolase_fold"/>
</dbReference>
<comment type="similarity">
    <text evidence="2">Belongs to the ATP-dependent AMP-binding enzyme family.</text>
</comment>
<comment type="cofactor">
    <cofactor evidence="1">
        <name>pantetheine 4'-phosphate</name>
        <dbReference type="ChEBI" id="CHEBI:47942"/>
    </cofactor>
</comment>
<dbReference type="InterPro" id="IPR025110">
    <property type="entry name" value="AMP-bd_C"/>
</dbReference>
<dbReference type="EMBL" id="CP096142">
    <property type="protein sequence ID" value="UXA65489.1"/>
    <property type="molecule type" value="Genomic_DNA"/>
</dbReference>
<dbReference type="InterPro" id="IPR042099">
    <property type="entry name" value="ANL_N_sf"/>
</dbReference>
<sequence>MYRTGDLACWRADGTLDFLGRTDRQLKLRGFRIELGEIEAALLACAGIDDALVLAREDQPGEPRLVAYVVAERIDTEAVREQLRARLPDYMLPAAYVQLEALPLTVNGKLDRRALPMPALSIADAVGDAERPQGAIEQALATVWGDLLGLPSLRRHDDFFALGGHSLLAVQLISRVRTALGVELQIGDVFNHPQLHALARCVASAAASTLPAIVPADRSAPLPLSFAQQRLWFLARLDTQAALAYLMPNGLRLRGRLNRDALRQALDRIVARHETLRTRIGLHNDEPVQRIDADSIGFPLSEHDLSACSDPDAQARSLADQEADTPFDLDHDTLVRGQLLRLGDDDHVLLVTLHHLICDGWSMGLLVRELSTLYAAFAQGLPDPLPPLQLQYADVAVWQRRWIEGEVLQRQREVWVEHLHDAPALLELPTDRPRPPQQDHRGDAVGFTFDAALTAALKSLSQRHGTTVFMTLLAAWGVLLARLSGQDRVVIGTPVANRTRSELEPLIGLFVNTQALCIDLRADPSVAGLLAQVRATALAAQQHQDLPFEQLIAALNPARNLAHHPVFQAMFTWQNATAGENALDLPGLQLQALPQTLAMRKFDLDLTLEERDACIVGTLGYATALFDATTIQRWCRGFEQLLHALNRDDASRVSQLPWLDAPQRQQLLADFGTGASAALPGHALHQLVQAQARRTPDAMAVVSDQRCLSYAALDAQANRLAQRLLGMGLRAGEHVAIALPRSTDLIVAQLAVLKCGAAYVPLDEAHPIERLLALIAEAQAAVLIHAADSALAPAQVACLTIDGLDDTAGIATAPTISVPATTTAYVIYTSGSTGMPKGVVVSHAAVRNLVLQDGPARLQADDRVAFASNPAFDSATLEVWGSLLNGATVVVVPAPVMRDPQALGALLARERLSVLILVAGVLRAYAPMIAPQLAALRLLLTGGDVADPHALAQVLDADGHATVLQTYGPTESTQFVTALALQHAPDPTQRVPIGRPLANTRLCVLDRHGQPTPIGVAGELHIAGAQLAQGYLHRPDLTAERFVPDPFAEQAGERMYRTGDLARWRDDGLLDFLGRNDAQVKIRGFRIEPGEIEAALRNCAGVQEALVLAREDTGDKRLVAYLVGDSSALEPAALRAQLAARLPDHMLPAAYVQLDALPLTANGKLDRAALPAPDAQALDLPAYFAPQGDLEHVLATLWSELLGVEQVGRTDDFFALGGHSLLAVKLIERLRRLGWQIDVRALFAQPTLAGLAANLQTASTLVVPPNRIGADCTHITPDLLPLVALTQPEIDAVVASVDGGAANVQDLYPLAPLQEGLLFHHLADPLADPYLHSSVLGFPSRESLDGFLDALDQVIARHDSLRTGFVWQGLNAPLQVVWRKATLARRVHRFDGADPAADLQAWMHTPTAAPSPQRAPLIHAHLAHDPDAGRWLLGLQHHHLVMDHTTLELVIEEVQAHLSGQQRQLPAPLPFRDFIAHAHGGISEQDHQAFFTEMLAGIDMPTTAFGVFAPVKEPASLQQVYLPLPAALAQALRSQARRRGVSAASLFHLAYALLLARTSGSDEAVFATLLFGRMHASAGVDRVLGMFLNTLPIRLGGRGHSVLQALRHTQLCLAQLLHHEHAPLALAQRCSPLDPSTPLLNALLNYRYAGGSNVLSAVHDDRLQDVQQLGGQERTHYPLVVSVNDHTEDGGFSLGVHCVEQIGAERIAAMLLQTVQALVQALEQAPDTALHALELLPEDELARLQHVNATAVDLGGTGYLHRQIEVHAQRTPHAIALVEGQQELSYAALEARANQLAQHLIALGVAPEHCVAVCLPRGIDLVVALLATLKAGGAYLPLDPDLPPARLTGMLIDAQPCVLLAHCDTAALLGQRDDLHCVLLDADQPAWRAAATQAPAVPTLLPQHPAYVLYTSGSTGQPKGAVNTHAGIDNRLGWMQQTLGLRPEHSLLQKTPISFDVSVWEIFWTLRVGARLVLARPGGHRDPAYLIDLIEQAGIDTVQFVPSMLRVFLEALPDQRCSGLQRIFCGGEALTVDLAHAVRARFPQARLYNLYGPTEAAVGVSAWECTGADDASMPIGRPIANTRLHVLDAQGRQAPIGVAGELQIAGVQLARGYLGRPDLTAERFVPDPFADQPGQRMYRTGDLARWRPEDVLDYLGRNDDQVKLRGVRIELGEIEIALRGCAGVRAAAVVACDGLPGDTRLVAYVVGDADAVTADALRTQLAARLPDVMVPVTYMQLDSLPLTSNGKLDRRALPVPDTAMTVCHGYIAPANAIERNLAKLWASVLGPQRIGRDDHFFELGGHSLSAMRLMTAANRLGLPLTLNLLYAHPTLRMQAECLLGGTHALGSRAVAVRRQGTRPPLFVVPTGTGDIAYAFELAAHIDPDIPVYALPWPDPLPVTLEALAAHMAELIQAVQPQGPYHLLGYSSGGLLAYAIAQHFGMHDQPVAFLGLLDCDLPSAPPQTDPLEQAIGKALVRQIEASMRHRSYRARSDVQAGLSALLDRIRDSTYQDMLLACESDPMLAQLASEEQTTIEDLLRTSVTSTVFNRLWPTFLSQPLPTTCRLHLFQAVEPEPATDAYGWQRLVPAAQLERIPVGGSHITLIEAEHIAALGQSVACALGTESAKPVSVIYQPALPLCTARTRRQHSVVCVPGAGDSVTGFIDLSSDFGDSCNVIGMQPRGTDGSCPPFGSVELAAQHYLDALPAITANAPALHLIGHSFGGWVAYEMALHLHALGRPATSLTLIDTCPPSQAGRPLDGSRDTVVDDFLDALQLRLHAPLGIDRQTLHRLDQEALLQALHRLMVEHRLMPSRSQPDAVRGSLTTFAQCCRTAYVPARPYPGTLHLVLVADTRLQPEQQAAERLRLRQAWAAHAADLHPWHGPGNHMTVLAKPHSQTLARWWISSVRDSTPPSTATAPARPGTTVIA</sequence>
<dbReference type="Gene3D" id="3.40.50.980">
    <property type="match status" value="4"/>
</dbReference>
<dbReference type="CDD" id="cd17646">
    <property type="entry name" value="A_NRPS_AB3403-like"/>
    <property type="match status" value="1"/>
</dbReference>
<evidence type="ECO:0000313" key="8">
    <source>
        <dbReference type="Proteomes" id="UP001058381"/>
    </source>
</evidence>
<dbReference type="GO" id="GO:0031177">
    <property type="term" value="F:phosphopantetheine binding"/>
    <property type="evidence" value="ECO:0007669"/>
    <property type="project" value="InterPro"/>
</dbReference>
<dbReference type="PANTHER" id="PTHR45527:SF1">
    <property type="entry name" value="FATTY ACID SYNTHASE"/>
    <property type="match status" value="1"/>
</dbReference>
<dbReference type="Gene3D" id="3.40.50.1820">
    <property type="entry name" value="alpha/beta hydrolase"/>
    <property type="match status" value="3"/>
</dbReference>
<protein>
    <submittedName>
        <fullName evidence="7">Amino acid adenylation domain-containing protein</fullName>
    </submittedName>
</protein>
<dbReference type="SUPFAM" id="SSF52777">
    <property type="entry name" value="CoA-dependent acyltransferases"/>
    <property type="match status" value="4"/>
</dbReference>
<dbReference type="Gene3D" id="3.30.559.30">
    <property type="entry name" value="Nonribosomal peptide synthetase, condensation domain"/>
    <property type="match status" value="2"/>
</dbReference>
<dbReference type="GO" id="GO:0003824">
    <property type="term" value="F:catalytic activity"/>
    <property type="evidence" value="ECO:0007669"/>
    <property type="project" value="InterPro"/>
</dbReference>
<feature type="region of interest" description="Disordered" evidence="5">
    <location>
        <begin position="2907"/>
        <end position="2926"/>
    </location>
</feature>
<dbReference type="PROSITE" id="PS50075">
    <property type="entry name" value="CARRIER"/>
    <property type="match status" value="3"/>
</dbReference>
<dbReference type="SUPFAM" id="SSF53474">
    <property type="entry name" value="alpha/beta-Hydrolases"/>
    <property type="match status" value="2"/>
</dbReference>
<keyword evidence="3" id="KW-0596">Phosphopantetheine</keyword>
<dbReference type="FunFam" id="2.30.38.10:FF:000001">
    <property type="entry name" value="Non-ribosomal peptide synthetase PvdI"/>
    <property type="match status" value="2"/>
</dbReference>
<dbReference type="GO" id="GO:0044550">
    <property type="term" value="P:secondary metabolite biosynthetic process"/>
    <property type="evidence" value="ECO:0007669"/>
    <property type="project" value="UniProtKB-ARBA"/>
</dbReference>
<dbReference type="InterPro" id="IPR010071">
    <property type="entry name" value="AA_adenyl_dom"/>
</dbReference>
<dbReference type="FunFam" id="3.40.50.980:FF:000002">
    <property type="entry name" value="Enterobactin synthetase component F"/>
    <property type="match status" value="1"/>
</dbReference>
<dbReference type="InterPro" id="IPR036736">
    <property type="entry name" value="ACP-like_sf"/>
</dbReference>
<dbReference type="Pfam" id="PF00501">
    <property type="entry name" value="AMP-binding"/>
    <property type="match status" value="2"/>
</dbReference>
<dbReference type="GO" id="GO:0005737">
    <property type="term" value="C:cytoplasm"/>
    <property type="evidence" value="ECO:0007669"/>
    <property type="project" value="TreeGrafter"/>
</dbReference>
<dbReference type="Gene3D" id="3.30.300.30">
    <property type="match status" value="3"/>
</dbReference>
<dbReference type="InterPro" id="IPR020806">
    <property type="entry name" value="PKS_PP-bd"/>
</dbReference>
<dbReference type="FunFam" id="3.40.50.12780:FF:000012">
    <property type="entry name" value="Non-ribosomal peptide synthetase"/>
    <property type="match status" value="2"/>
</dbReference>
<dbReference type="Proteomes" id="UP001058381">
    <property type="component" value="Chromosome"/>
</dbReference>
<dbReference type="SMART" id="SM00824">
    <property type="entry name" value="PKS_TE"/>
    <property type="match status" value="1"/>
</dbReference>
<dbReference type="GO" id="GO:0043041">
    <property type="term" value="P:amino acid activation for nonribosomal peptide biosynthetic process"/>
    <property type="evidence" value="ECO:0007669"/>
    <property type="project" value="TreeGrafter"/>
</dbReference>
<dbReference type="PANTHER" id="PTHR45527">
    <property type="entry name" value="NONRIBOSOMAL PEPTIDE SYNTHETASE"/>
    <property type="match status" value="1"/>
</dbReference>
<dbReference type="SUPFAM" id="SSF56801">
    <property type="entry name" value="Acetyl-CoA synthetase-like"/>
    <property type="match status" value="3"/>
</dbReference>
<dbReference type="InterPro" id="IPR045851">
    <property type="entry name" value="AMP-bd_C_sf"/>
</dbReference>
<dbReference type="InterPro" id="IPR001242">
    <property type="entry name" value="Condensation_dom"/>
</dbReference>
<dbReference type="InterPro" id="IPR020845">
    <property type="entry name" value="AMP-binding_CS"/>
</dbReference>
<dbReference type="SMART" id="SM00823">
    <property type="entry name" value="PKS_PP"/>
    <property type="match status" value="3"/>
</dbReference>
<dbReference type="InterPro" id="IPR009081">
    <property type="entry name" value="PP-bd_ACP"/>
</dbReference>
<dbReference type="FunFam" id="1.10.1200.10:FF:000016">
    <property type="entry name" value="Non-ribosomal peptide synthase"/>
    <property type="match status" value="1"/>
</dbReference>
<organism evidence="7 8">
    <name type="scientific">Xanthomonas prunicola</name>
    <dbReference type="NCBI Taxonomy" id="2053930"/>
    <lineage>
        <taxon>Bacteria</taxon>
        <taxon>Pseudomonadati</taxon>
        <taxon>Pseudomonadota</taxon>
        <taxon>Gammaproteobacteria</taxon>
        <taxon>Lysobacterales</taxon>
        <taxon>Lysobacteraceae</taxon>
        <taxon>Xanthomonas</taxon>
    </lineage>
</organism>
<feature type="domain" description="Carrier" evidence="6">
    <location>
        <begin position="131"/>
        <end position="206"/>
    </location>
</feature>
<dbReference type="Gene3D" id="2.30.38.10">
    <property type="entry name" value="Luciferase, Domain 3"/>
    <property type="match status" value="2"/>
</dbReference>
<evidence type="ECO:0000256" key="4">
    <source>
        <dbReference type="ARBA" id="ARBA00022553"/>
    </source>
</evidence>
<dbReference type="FunFam" id="3.30.300.30:FF:000010">
    <property type="entry name" value="Enterobactin synthetase component F"/>
    <property type="match status" value="3"/>
</dbReference>
<dbReference type="InterPro" id="IPR000873">
    <property type="entry name" value="AMP-dep_synth/lig_dom"/>
</dbReference>
<evidence type="ECO:0000256" key="5">
    <source>
        <dbReference type="SAM" id="MobiDB-lite"/>
    </source>
</evidence>
<gene>
    <name evidence="7" type="ORF">M0D43_21955</name>
</gene>
<dbReference type="InterPro" id="IPR001031">
    <property type="entry name" value="Thioesterase"/>
</dbReference>
<dbReference type="PROSITE" id="PS00012">
    <property type="entry name" value="PHOSPHOPANTETHEINE"/>
    <property type="match status" value="2"/>
</dbReference>
<dbReference type="CDD" id="cd12117">
    <property type="entry name" value="A_NRPS_Srf_like"/>
    <property type="match status" value="1"/>
</dbReference>
<feature type="domain" description="Carrier" evidence="6">
    <location>
        <begin position="2268"/>
        <end position="2342"/>
    </location>
</feature>
<dbReference type="RefSeq" id="WP_260807629.1">
    <property type="nucleotide sequence ID" value="NZ_CP096142.1"/>
</dbReference>
<dbReference type="PROSITE" id="PS00455">
    <property type="entry name" value="AMP_BINDING"/>
    <property type="match status" value="2"/>
</dbReference>
<evidence type="ECO:0000256" key="2">
    <source>
        <dbReference type="ARBA" id="ARBA00006432"/>
    </source>
</evidence>
<accession>A0A9Q9MSM5</accession>
<dbReference type="Gene3D" id="3.30.559.10">
    <property type="entry name" value="Chloramphenicol acetyltransferase-like domain"/>
    <property type="match status" value="2"/>
</dbReference>
<dbReference type="FunFam" id="1.10.1200.10:FF:000005">
    <property type="entry name" value="Nonribosomal peptide synthetase 1"/>
    <property type="match status" value="2"/>
</dbReference>
<dbReference type="SUPFAM" id="SSF47336">
    <property type="entry name" value="ACP-like"/>
    <property type="match status" value="3"/>
</dbReference>
<dbReference type="InterPro" id="IPR023213">
    <property type="entry name" value="CAT-like_dom_sf"/>
</dbReference>
<keyword evidence="4" id="KW-0597">Phosphoprotein</keyword>
<name>A0A9Q9MSM5_9XANT</name>
<dbReference type="InterPro" id="IPR006162">
    <property type="entry name" value="Ppantetheine_attach_site"/>
</dbReference>
<evidence type="ECO:0000256" key="3">
    <source>
        <dbReference type="ARBA" id="ARBA00022450"/>
    </source>
</evidence>
<dbReference type="Gene3D" id="3.40.50.12780">
    <property type="entry name" value="N-terminal domain of ligase-like"/>
    <property type="match status" value="1"/>
</dbReference>
<dbReference type="Pfam" id="PF00668">
    <property type="entry name" value="Condensation"/>
    <property type="match status" value="2"/>
</dbReference>
<reference evidence="7" key="1">
    <citation type="submission" date="2022-04" db="EMBL/GenBank/DDBJ databases">
        <title>Xanthomonas prunicola pv. tritici, a pathogen causing a previously unreported foliar disease of wheat.</title>
        <authorList>
            <person name="Clavijo F."/>
            <person name="Curland R.D."/>
            <person name="Dill-Macky R."/>
            <person name="Pereyra S."/>
            <person name="Roman-Reyna V."/>
            <person name="Siri M.I."/>
        </authorList>
    </citation>
    <scope>NUCLEOTIDE SEQUENCE</scope>
    <source>
        <strain evidence="7">CIX249</strain>
    </source>
</reference>
<evidence type="ECO:0000256" key="1">
    <source>
        <dbReference type="ARBA" id="ARBA00001957"/>
    </source>
</evidence>
<dbReference type="Gene3D" id="1.10.1200.10">
    <property type="entry name" value="ACP-like"/>
    <property type="match status" value="2"/>
</dbReference>
<dbReference type="FunFam" id="3.40.50.980:FF:000001">
    <property type="entry name" value="Non-ribosomal peptide synthetase"/>
    <property type="match status" value="2"/>
</dbReference>
<dbReference type="GeneID" id="75154079"/>
<dbReference type="CDD" id="cd19544">
    <property type="entry name" value="E-C_NRPS"/>
    <property type="match status" value="1"/>
</dbReference>
<dbReference type="CDD" id="cd19531">
    <property type="entry name" value="LCL_NRPS-like"/>
    <property type="match status" value="1"/>
</dbReference>
<dbReference type="Pfam" id="PF00975">
    <property type="entry name" value="Thioesterase"/>
    <property type="match status" value="2"/>
</dbReference>
<dbReference type="InterPro" id="IPR020802">
    <property type="entry name" value="TesA-like"/>
</dbReference>
<evidence type="ECO:0000259" key="6">
    <source>
        <dbReference type="PROSITE" id="PS50075"/>
    </source>
</evidence>
<proteinExistence type="inferred from homology"/>
<evidence type="ECO:0000313" key="7">
    <source>
        <dbReference type="EMBL" id="UXA65489.1"/>
    </source>
</evidence>
<feature type="domain" description="Carrier" evidence="6">
    <location>
        <begin position="1185"/>
        <end position="1259"/>
    </location>
</feature>
<dbReference type="GO" id="GO:0072330">
    <property type="term" value="P:monocarboxylic acid biosynthetic process"/>
    <property type="evidence" value="ECO:0007669"/>
    <property type="project" value="UniProtKB-ARBA"/>
</dbReference>
<dbReference type="Pfam" id="PF13193">
    <property type="entry name" value="AMP-binding_C"/>
    <property type="match status" value="3"/>
</dbReference>
<dbReference type="NCBIfam" id="NF003417">
    <property type="entry name" value="PRK04813.1"/>
    <property type="match status" value="3"/>
</dbReference>